<proteinExistence type="inferred from homology"/>
<dbReference type="InterPro" id="IPR010023">
    <property type="entry name" value="KdsC_fam"/>
</dbReference>
<dbReference type="PANTHER" id="PTHR21485">
    <property type="entry name" value="HAD SUPERFAMILY MEMBERS CMAS AND KDSC"/>
    <property type="match status" value="1"/>
</dbReference>
<dbReference type="GO" id="GO:0009103">
    <property type="term" value="P:lipopolysaccharide biosynthetic process"/>
    <property type="evidence" value="ECO:0007669"/>
    <property type="project" value="UniProtKB-UniRule"/>
</dbReference>
<dbReference type="SFLD" id="SFLDG01138">
    <property type="entry name" value="C1.6.2:_Deoxy-d-mannose-octulo"/>
    <property type="match status" value="1"/>
</dbReference>
<feature type="binding site" evidence="13">
    <location>
        <position position="19"/>
    </location>
    <ligand>
        <name>Mg(2+)</name>
        <dbReference type="ChEBI" id="CHEBI:18420"/>
    </ligand>
</feature>
<evidence type="ECO:0000256" key="11">
    <source>
        <dbReference type="ARBA" id="ARBA00031051"/>
    </source>
</evidence>
<dbReference type="AlphaFoldDB" id="A0AAP6MJI9"/>
<keyword evidence="7 12" id="KW-0479">Metal-binding</keyword>
<sequence length="173" mass="18791">MTGQSAEARAAQIRLAVFDVDGVLTDGRLYLGPDGFEMKVFHTRDGHGLKALRRQDIEVAIISGRASQAVESRMAQLGIEHVFLGVDDKLPCFEKLRQRLSVPREHCAFMGDDVVDLPVMREVGLAAAPADAHPDVARMAHWQSHRPGGFGAARECCDLLLAARGIDTAYAGN</sequence>
<evidence type="ECO:0000256" key="4">
    <source>
        <dbReference type="ARBA" id="ARBA00011881"/>
    </source>
</evidence>
<keyword evidence="15" id="KW-1185">Reference proteome</keyword>
<comment type="caution">
    <text evidence="14">The sequence shown here is derived from an EMBL/GenBank/DDBJ whole genome shotgun (WGS) entry which is preliminary data.</text>
</comment>
<evidence type="ECO:0000256" key="3">
    <source>
        <dbReference type="ARBA" id="ARBA00005893"/>
    </source>
</evidence>
<keyword evidence="10 12" id="KW-0448">Lipopolysaccharide biosynthesis</keyword>
<dbReference type="Proteomes" id="UP001302316">
    <property type="component" value="Unassembled WGS sequence"/>
</dbReference>
<dbReference type="EMBL" id="JAYGII010000004">
    <property type="protein sequence ID" value="MEA5444869.1"/>
    <property type="molecule type" value="Genomic_DNA"/>
</dbReference>
<dbReference type="SUPFAM" id="SSF56784">
    <property type="entry name" value="HAD-like"/>
    <property type="match status" value="1"/>
</dbReference>
<evidence type="ECO:0000256" key="8">
    <source>
        <dbReference type="ARBA" id="ARBA00022801"/>
    </source>
</evidence>
<dbReference type="EC" id="3.1.3.45" evidence="5 12"/>
<feature type="binding site" evidence="13">
    <location>
        <position position="21"/>
    </location>
    <ligand>
        <name>substrate</name>
    </ligand>
</feature>
<gene>
    <name evidence="14" type="ORF">VCB98_03445</name>
</gene>
<dbReference type="PIRSF" id="PIRSF006118">
    <property type="entry name" value="KDO8-P_Ptase"/>
    <property type="match status" value="1"/>
</dbReference>
<comment type="cofactor">
    <cofactor evidence="2 12 13">
        <name>Mg(2+)</name>
        <dbReference type="ChEBI" id="CHEBI:18420"/>
    </cofactor>
</comment>
<dbReference type="InterPro" id="IPR023214">
    <property type="entry name" value="HAD_sf"/>
</dbReference>
<feature type="binding site" evidence="13">
    <location>
        <position position="112"/>
    </location>
    <ligand>
        <name>Mg(2+)</name>
        <dbReference type="ChEBI" id="CHEBI:18420"/>
    </ligand>
</feature>
<dbReference type="InterPro" id="IPR050793">
    <property type="entry name" value="CMP-NeuNAc_synthase"/>
</dbReference>
<evidence type="ECO:0000256" key="7">
    <source>
        <dbReference type="ARBA" id="ARBA00022723"/>
    </source>
</evidence>
<evidence type="ECO:0000256" key="1">
    <source>
        <dbReference type="ARBA" id="ARBA00000898"/>
    </source>
</evidence>
<evidence type="ECO:0000313" key="15">
    <source>
        <dbReference type="Proteomes" id="UP001302316"/>
    </source>
</evidence>
<dbReference type="PANTHER" id="PTHR21485:SF6">
    <property type="entry name" value="N-ACYLNEURAMINATE CYTIDYLYLTRANSFERASE-RELATED"/>
    <property type="match status" value="1"/>
</dbReference>
<keyword evidence="9 12" id="KW-0460">Magnesium</keyword>
<keyword evidence="8 12" id="KW-0378">Hydrolase</keyword>
<name>A0AAP6MJI9_9GAMM</name>
<reference evidence="14 15" key="1">
    <citation type="submission" date="2023-12" db="EMBL/GenBank/DDBJ databases">
        <title>Whole-genome sequencing of halo(alkali)philic microorganisms from hypersaline lakes.</title>
        <authorList>
            <person name="Sorokin D.Y."/>
            <person name="Merkel A.Y."/>
            <person name="Messina E."/>
            <person name="Yakimov M."/>
        </authorList>
    </citation>
    <scope>NUCLEOTIDE SEQUENCE [LARGE SCALE GENOMIC DNA]</scope>
    <source>
        <strain evidence="14 15">AB-CW1</strain>
    </source>
</reference>
<evidence type="ECO:0000256" key="13">
    <source>
        <dbReference type="PIRSR" id="PIRSR006118-2"/>
    </source>
</evidence>
<dbReference type="FunFam" id="3.40.50.1000:FF:000029">
    <property type="entry name" value="3-deoxy-D-manno-octulosonate 8-phosphate phosphatase KdsC"/>
    <property type="match status" value="1"/>
</dbReference>
<comment type="function">
    <text evidence="12">Catalyzes the hydrolysis of 3-deoxy-D-manno-octulosonate 8-phosphate (KDO 8-P) to 3-deoxy-D-manno-octulosonate (KDO) and inorganic phosphate.</text>
</comment>
<dbReference type="SFLD" id="SFLDS00003">
    <property type="entry name" value="Haloacid_Dehalogenase"/>
    <property type="match status" value="1"/>
</dbReference>
<dbReference type="GO" id="GO:0046872">
    <property type="term" value="F:metal ion binding"/>
    <property type="evidence" value="ECO:0007669"/>
    <property type="project" value="UniProtKB-UniRule"/>
</dbReference>
<evidence type="ECO:0000256" key="9">
    <source>
        <dbReference type="ARBA" id="ARBA00022842"/>
    </source>
</evidence>
<dbReference type="CDD" id="cd01630">
    <property type="entry name" value="HAD_KDO-like"/>
    <property type="match status" value="1"/>
</dbReference>
<dbReference type="GO" id="GO:0008781">
    <property type="term" value="F:N-acylneuraminate cytidylyltransferase activity"/>
    <property type="evidence" value="ECO:0007669"/>
    <property type="project" value="TreeGrafter"/>
</dbReference>
<accession>A0AAP6MJI9</accession>
<dbReference type="GO" id="GO:0019143">
    <property type="term" value="F:3-deoxy-manno-octulosonate-8-phosphatase activity"/>
    <property type="evidence" value="ECO:0007669"/>
    <property type="project" value="UniProtKB-UniRule"/>
</dbReference>
<evidence type="ECO:0000256" key="10">
    <source>
        <dbReference type="ARBA" id="ARBA00022985"/>
    </source>
</evidence>
<dbReference type="NCBIfam" id="TIGR01670">
    <property type="entry name" value="KdsC-phosphatas"/>
    <property type="match status" value="1"/>
</dbReference>
<dbReference type="RefSeq" id="WP_346050501.1">
    <property type="nucleotide sequence ID" value="NZ_JAYGII010000004.1"/>
</dbReference>
<dbReference type="SFLD" id="SFLDG01136">
    <property type="entry name" value="C1.6:_Phosphoserine_Phosphatas"/>
    <property type="match status" value="1"/>
</dbReference>
<comment type="subunit">
    <text evidence="4 12">Homotetramer.</text>
</comment>
<dbReference type="InterPro" id="IPR036412">
    <property type="entry name" value="HAD-like_sf"/>
</dbReference>
<evidence type="ECO:0000256" key="6">
    <source>
        <dbReference type="ARBA" id="ARBA00020092"/>
    </source>
</evidence>
<evidence type="ECO:0000256" key="5">
    <source>
        <dbReference type="ARBA" id="ARBA00013066"/>
    </source>
</evidence>
<dbReference type="Gene3D" id="3.40.50.1000">
    <property type="entry name" value="HAD superfamily/HAD-like"/>
    <property type="match status" value="1"/>
</dbReference>
<evidence type="ECO:0000313" key="14">
    <source>
        <dbReference type="EMBL" id="MEA5444869.1"/>
    </source>
</evidence>
<dbReference type="Pfam" id="PF00702">
    <property type="entry name" value="Hydrolase"/>
    <property type="match status" value="1"/>
</dbReference>
<protein>
    <recommendedName>
        <fullName evidence="6 12">3-deoxy-D-manno-octulosonate 8-phosphate phosphatase KdsC</fullName>
        <ecNumber evidence="5 12">3.1.3.45</ecNumber>
    </recommendedName>
    <alternativeName>
        <fullName evidence="11 12">KDO 8-P phosphatase</fullName>
    </alternativeName>
</protein>
<organism evidence="14 15">
    <name type="scientific">Natronospira elongata</name>
    <dbReference type="NCBI Taxonomy" id="3110268"/>
    <lineage>
        <taxon>Bacteria</taxon>
        <taxon>Pseudomonadati</taxon>
        <taxon>Pseudomonadota</taxon>
        <taxon>Gammaproteobacteria</taxon>
        <taxon>Natronospirales</taxon>
        <taxon>Natronospiraceae</taxon>
        <taxon>Natronospira</taxon>
    </lineage>
</organism>
<evidence type="ECO:0000256" key="2">
    <source>
        <dbReference type="ARBA" id="ARBA00001946"/>
    </source>
</evidence>
<evidence type="ECO:0000256" key="12">
    <source>
        <dbReference type="PIRNR" id="PIRNR006118"/>
    </source>
</evidence>
<comment type="catalytic activity">
    <reaction evidence="1 12">
        <text>3-deoxy-alpha-D-manno-2-octulosonate-8-phosphate + H2O = 3-deoxy-alpha-D-manno-oct-2-ulosonate + phosphate</text>
        <dbReference type="Rhea" id="RHEA:11500"/>
        <dbReference type="ChEBI" id="CHEBI:15377"/>
        <dbReference type="ChEBI" id="CHEBI:43474"/>
        <dbReference type="ChEBI" id="CHEBI:85985"/>
        <dbReference type="ChEBI" id="CHEBI:85986"/>
        <dbReference type="EC" id="3.1.3.45"/>
    </reaction>
</comment>
<comment type="similarity">
    <text evidence="3 12">Belongs to the KdsC family.</text>
</comment>